<feature type="chain" id="PRO_5040762426" evidence="2">
    <location>
        <begin position="22"/>
        <end position="207"/>
    </location>
</feature>
<evidence type="ECO:0000256" key="1">
    <source>
        <dbReference type="SAM" id="MobiDB-lite"/>
    </source>
</evidence>
<evidence type="ECO:0000256" key="2">
    <source>
        <dbReference type="SAM" id="SignalP"/>
    </source>
</evidence>
<name>A0A9W4GIH1_BLUGR</name>
<feature type="region of interest" description="Disordered" evidence="1">
    <location>
        <begin position="183"/>
        <end position="207"/>
    </location>
</feature>
<reference evidence="3" key="1">
    <citation type="submission" date="2020-10" db="EMBL/GenBank/DDBJ databases">
        <authorList>
            <person name="Muller C M."/>
        </authorList>
    </citation>
    <scope>NUCLEOTIDE SEQUENCE</scope>
    <source>
        <strain evidence="3">THUN-12</strain>
    </source>
</reference>
<comment type="caution">
    <text evidence="3">The sequence shown here is derived from an EMBL/GenBank/DDBJ whole genome shotgun (WGS) entry which is preliminary data.</text>
</comment>
<keyword evidence="2" id="KW-0732">Signal</keyword>
<dbReference type="EMBL" id="CAJHIT010000010">
    <property type="protein sequence ID" value="CAD6506226.1"/>
    <property type="molecule type" value="Genomic_DNA"/>
</dbReference>
<dbReference type="AlphaFoldDB" id="A0A9W4GIH1"/>
<feature type="signal peptide" evidence="2">
    <location>
        <begin position="1"/>
        <end position="21"/>
    </location>
</feature>
<feature type="compositionally biased region" description="Low complexity" evidence="1">
    <location>
        <begin position="187"/>
        <end position="207"/>
    </location>
</feature>
<proteinExistence type="predicted"/>
<dbReference type="Proteomes" id="UP000683417">
    <property type="component" value="Unassembled WGS sequence"/>
</dbReference>
<gene>
    <name evidence="3" type="ORF">BGTH12_LOCUS7584</name>
</gene>
<evidence type="ECO:0000313" key="4">
    <source>
        <dbReference type="Proteomes" id="UP000683417"/>
    </source>
</evidence>
<organism evidence="3 4">
    <name type="scientific">Blumeria graminis f. sp. triticale</name>
    <dbReference type="NCBI Taxonomy" id="1689686"/>
    <lineage>
        <taxon>Eukaryota</taxon>
        <taxon>Fungi</taxon>
        <taxon>Dikarya</taxon>
        <taxon>Ascomycota</taxon>
        <taxon>Pezizomycotina</taxon>
        <taxon>Leotiomycetes</taxon>
        <taxon>Erysiphales</taxon>
        <taxon>Erysiphaceae</taxon>
        <taxon>Blumeria</taxon>
    </lineage>
</organism>
<sequence>MQFQSLIIGFSLGCFQLGVNGFRSNSERATGHEVVKLHKRTRPSTSYHRIPKYSMETGISMLPETGVLCGTVQFSKGEIYQKGDIACTEYTRMRKNPLVKFNSVGNVHRTHNRFNSQRQKFYIYPLLPLESDENGIYKPTPYVVITKQCSVVAVYLRTFSKPKAMIIKKSKFDICWEGRNNPEGFLEEPSSPTPSDGSSDSSENQHL</sequence>
<protein>
    <submittedName>
        <fullName evidence="3">BgTH12-07153</fullName>
    </submittedName>
</protein>
<evidence type="ECO:0000313" key="3">
    <source>
        <dbReference type="EMBL" id="CAD6506226.1"/>
    </source>
</evidence>
<accession>A0A9W4GIH1</accession>